<reference evidence="3 4" key="1">
    <citation type="submission" date="2013-08" db="EMBL/GenBank/DDBJ databases">
        <authorList>
            <person name="Durkin A.S."/>
            <person name="Haft D.R."/>
            <person name="McCorrison J."/>
            <person name="Torralba M."/>
            <person name="Gillis M."/>
            <person name="Haft D.H."/>
            <person name="Methe B."/>
            <person name="Sutton G."/>
            <person name="Nelson K.E."/>
        </authorList>
    </citation>
    <scope>NUCLEOTIDE SEQUENCE [LARGE SCALE GENOMIC DNA]</scope>
    <source>
        <strain evidence="2 4">ATCC 35536</strain>
        <strain evidence="1 3">VPI DR56BR1116</strain>
    </source>
</reference>
<evidence type="ECO:0000313" key="4">
    <source>
        <dbReference type="Proteomes" id="UP000016646"/>
    </source>
</evidence>
<evidence type="ECO:0000313" key="2">
    <source>
        <dbReference type="EMBL" id="ERK04670.1"/>
    </source>
</evidence>
<dbReference type="Proteomes" id="UP000016412">
    <property type="component" value="Unassembled WGS sequence"/>
</dbReference>
<accession>U2MSP4</accession>
<dbReference type="Proteomes" id="UP000016646">
    <property type="component" value="Unassembled WGS sequence"/>
</dbReference>
<dbReference type="EMBL" id="AVQI01000016">
    <property type="protein sequence ID" value="ERK04670.1"/>
    <property type="molecule type" value="Genomic_DNA"/>
</dbReference>
<comment type="caution">
    <text evidence="1">The sequence shown here is derived from an EMBL/GenBank/DDBJ whole genome shotgun (WGS) entry which is preliminary data.</text>
</comment>
<keyword evidence="4" id="KW-1185">Reference proteome</keyword>
<organism evidence="1 3">
    <name type="scientific">Treponema socranskii subsp. socranskii VPI DR56BR1116 = ATCC 35536</name>
    <dbReference type="NCBI Taxonomy" id="1125725"/>
    <lineage>
        <taxon>Bacteria</taxon>
        <taxon>Pseudomonadati</taxon>
        <taxon>Spirochaetota</taxon>
        <taxon>Spirochaetia</taxon>
        <taxon>Spirochaetales</taxon>
        <taxon>Treponemataceae</taxon>
        <taxon>Treponema</taxon>
    </lineage>
</organism>
<dbReference type="AlphaFoldDB" id="U2MSP4"/>
<dbReference type="PATRIC" id="fig|1125725.3.peg.737"/>
<evidence type="ECO:0000313" key="3">
    <source>
        <dbReference type="Proteomes" id="UP000016412"/>
    </source>
</evidence>
<sequence>MESKYNYAYGKIPTVCRNILTCARCGVAAGDTRATLCVPLAEALLKSTTGA</sequence>
<proteinExistence type="predicted"/>
<evidence type="ECO:0000313" key="1">
    <source>
        <dbReference type="EMBL" id="ERF61232.1"/>
    </source>
</evidence>
<protein>
    <submittedName>
        <fullName evidence="1">Uncharacterized protein</fullName>
    </submittedName>
</protein>
<dbReference type="EMBL" id="AUZJ01000014">
    <property type="protein sequence ID" value="ERF61232.1"/>
    <property type="molecule type" value="Genomic_DNA"/>
</dbReference>
<name>U2MSP4_TRESO</name>
<gene>
    <name evidence="2" type="ORF">HMPREF0860_1303</name>
    <name evidence="1" type="ORF">HMPREF1325_1925</name>
</gene>